<evidence type="ECO:0000256" key="2">
    <source>
        <dbReference type="SAM" id="MobiDB-lite"/>
    </source>
</evidence>
<dbReference type="OrthoDB" id="440566at2759"/>
<accession>A0A1T3D037</accession>
<dbReference type="PANTHER" id="PTHR13082">
    <property type="entry name" value="SAP18"/>
    <property type="match status" value="1"/>
</dbReference>
<feature type="region of interest" description="Disordered" evidence="2">
    <location>
        <begin position="156"/>
        <end position="236"/>
    </location>
</feature>
<feature type="region of interest" description="Disordered" evidence="2">
    <location>
        <begin position="110"/>
        <end position="129"/>
    </location>
</feature>
<evidence type="ECO:0000313" key="4">
    <source>
        <dbReference type="Proteomes" id="UP000191004"/>
    </source>
</evidence>
<dbReference type="Gene3D" id="3.10.20.550">
    <property type="entry name" value="ASAP complex, SAP18 subunit"/>
    <property type="match status" value="1"/>
</dbReference>
<dbReference type="Proteomes" id="UP000191004">
    <property type="component" value="Unassembled WGS sequence"/>
</dbReference>
<proteinExistence type="inferred from homology"/>
<sequence>MVDARVSEDEDTSPFLVRLFHRTGSFHRPEEFASSSLPPHVSIYTWSTCTLYELALELAAAKPSALPSPAIGTRLSFQLVCPDLRGASTINAGQPKFAVKELGSIVIGEGYPGAENPDDVDPDVMKDDSEKDKTLADWRFVVGDYISCAILPPLTDGSVAPPSNARRGSISSGRDSRGSNFRGGFPGRDSNFSRNHGRQSRAPSWRDNRFPSGDWRRGEQLPDGPPGGSRGRGRWY</sequence>
<evidence type="ECO:0000256" key="1">
    <source>
        <dbReference type="ARBA" id="ARBA00009143"/>
    </source>
</evidence>
<name>A0A1T3D037_9HYPO</name>
<keyword evidence="4" id="KW-1185">Reference proteome</keyword>
<organism evidence="3 4">
    <name type="scientific">Trichoderma guizhouense</name>
    <dbReference type="NCBI Taxonomy" id="1491466"/>
    <lineage>
        <taxon>Eukaryota</taxon>
        <taxon>Fungi</taxon>
        <taxon>Dikarya</taxon>
        <taxon>Ascomycota</taxon>
        <taxon>Pezizomycotina</taxon>
        <taxon>Sordariomycetes</taxon>
        <taxon>Hypocreomycetidae</taxon>
        <taxon>Hypocreales</taxon>
        <taxon>Hypocreaceae</taxon>
        <taxon>Trichoderma</taxon>
    </lineage>
</organism>
<evidence type="ECO:0000313" key="3">
    <source>
        <dbReference type="EMBL" id="OPB46681.1"/>
    </source>
</evidence>
<dbReference type="PANTHER" id="PTHR13082:SF0">
    <property type="entry name" value="HISTONE DEACETYLASE COMPLEX SUBUNIT SAP18"/>
    <property type="match status" value="1"/>
</dbReference>
<dbReference type="EMBL" id="LVVK01000002">
    <property type="protein sequence ID" value="OPB46681.1"/>
    <property type="molecule type" value="Genomic_DNA"/>
</dbReference>
<dbReference type="GO" id="GO:0005634">
    <property type="term" value="C:nucleus"/>
    <property type="evidence" value="ECO:0007669"/>
    <property type="project" value="TreeGrafter"/>
</dbReference>
<feature type="compositionally biased region" description="Basic and acidic residues" evidence="2">
    <location>
        <begin position="204"/>
        <end position="220"/>
    </location>
</feature>
<comment type="similarity">
    <text evidence="1">Belongs to the SAP18 family.</text>
</comment>
<gene>
    <name evidence="3" type="ORF">A0O28_0068050</name>
</gene>
<dbReference type="InterPro" id="IPR010516">
    <property type="entry name" value="SAP18"/>
</dbReference>
<dbReference type="InterPro" id="IPR042534">
    <property type="entry name" value="SAP18_sf"/>
</dbReference>
<dbReference type="Pfam" id="PF06487">
    <property type="entry name" value="SAP18"/>
    <property type="match status" value="1"/>
</dbReference>
<reference evidence="3 4" key="1">
    <citation type="submission" date="2016-04" db="EMBL/GenBank/DDBJ databases">
        <title>Multiple horizontal gene transfer events from other fungi enriched the ability of the initially mycotrophic fungus Trichoderma (Ascomycota) to feed on dead plant biomass.</title>
        <authorList>
            <person name="Atanasova L."/>
            <person name="Chenthamara K."/>
            <person name="Zhang J."/>
            <person name="Grujic M."/>
            <person name="Henrissat B."/>
            <person name="Kuo A."/>
            <person name="Aertz A."/>
            <person name="Salamov A."/>
            <person name="Lipzen A."/>
            <person name="Labutti K."/>
            <person name="Barry K."/>
            <person name="Miao Y."/>
            <person name="Rahimi M.J."/>
            <person name="Shen Q."/>
            <person name="Grigoriev I.V."/>
            <person name="Kubicek C.P."/>
            <person name="Druzhinina I.S."/>
        </authorList>
    </citation>
    <scope>NUCLEOTIDE SEQUENCE [LARGE SCALE GENOMIC DNA]</scope>
    <source>
        <strain evidence="3 4">NJAU 4742</strain>
    </source>
</reference>
<protein>
    <submittedName>
        <fullName evidence="3">Sin3-associated polypeptide Sap18</fullName>
    </submittedName>
</protein>
<comment type="caution">
    <text evidence="3">The sequence shown here is derived from an EMBL/GenBank/DDBJ whole genome shotgun (WGS) entry which is preliminary data.</text>
</comment>
<dbReference type="AlphaFoldDB" id="A0A1T3D037"/>